<dbReference type="InterPro" id="IPR035901">
    <property type="entry name" value="GIY-YIG_endonuc_sf"/>
</dbReference>
<accession>A0A2G9YR93</accession>
<dbReference type="PANTHER" id="PTHR34477">
    <property type="entry name" value="UPF0213 PROTEIN YHBQ"/>
    <property type="match status" value="1"/>
</dbReference>
<evidence type="ECO:0000256" key="1">
    <source>
        <dbReference type="ARBA" id="ARBA00007435"/>
    </source>
</evidence>
<dbReference type="Gene3D" id="3.40.1440.10">
    <property type="entry name" value="GIY-YIG endonuclease"/>
    <property type="match status" value="1"/>
</dbReference>
<evidence type="ECO:0000313" key="3">
    <source>
        <dbReference type="EMBL" id="PIP21754.1"/>
    </source>
</evidence>
<comment type="similarity">
    <text evidence="1">Belongs to the UPF0213 family.</text>
</comment>
<dbReference type="CDD" id="cd10449">
    <property type="entry name" value="GIY-YIG_SLX1_like"/>
    <property type="match status" value="1"/>
</dbReference>
<dbReference type="InterPro" id="IPR000305">
    <property type="entry name" value="GIY-YIG_endonuc"/>
</dbReference>
<dbReference type="EMBL" id="PCRM01000019">
    <property type="protein sequence ID" value="PIP21754.1"/>
    <property type="molecule type" value="Genomic_DNA"/>
</dbReference>
<gene>
    <name evidence="3" type="ORF">COX39_01230</name>
</gene>
<sequence length="82" mass="9716">MHYVYILKSKKDRGLYIGFSNDLRRRMNQHKEGKVIATKNRRPLSLIYYEAFSSIDDAKVREEYLKSGYGRKNLKAMLKNSL</sequence>
<feature type="domain" description="GIY-YIG" evidence="2">
    <location>
        <begin position="1"/>
        <end position="75"/>
    </location>
</feature>
<comment type="caution">
    <text evidence="3">The sequence shown here is derived from an EMBL/GenBank/DDBJ whole genome shotgun (WGS) entry which is preliminary data.</text>
</comment>
<dbReference type="SUPFAM" id="SSF82771">
    <property type="entry name" value="GIY-YIG endonuclease"/>
    <property type="match status" value="1"/>
</dbReference>
<dbReference type="AlphaFoldDB" id="A0A2G9YR93"/>
<proteinExistence type="inferred from homology"/>
<dbReference type="PROSITE" id="PS50164">
    <property type="entry name" value="GIY_YIG"/>
    <property type="match status" value="1"/>
</dbReference>
<name>A0A2G9YR93_9BACT</name>
<dbReference type="Pfam" id="PF01541">
    <property type="entry name" value="GIY-YIG"/>
    <property type="match status" value="1"/>
</dbReference>
<dbReference type="Proteomes" id="UP000231567">
    <property type="component" value="Unassembled WGS sequence"/>
</dbReference>
<evidence type="ECO:0000313" key="4">
    <source>
        <dbReference type="Proteomes" id="UP000231567"/>
    </source>
</evidence>
<dbReference type="InterPro" id="IPR050190">
    <property type="entry name" value="UPF0213_domain"/>
</dbReference>
<reference evidence="3 4" key="1">
    <citation type="submission" date="2017-09" db="EMBL/GenBank/DDBJ databases">
        <title>Depth-based differentiation of microbial function through sediment-hosted aquifers and enrichment of novel symbionts in the deep terrestrial subsurface.</title>
        <authorList>
            <person name="Probst A.J."/>
            <person name="Ladd B."/>
            <person name="Jarett J.K."/>
            <person name="Geller-Mcgrath D.E."/>
            <person name="Sieber C.M."/>
            <person name="Emerson J.B."/>
            <person name="Anantharaman K."/>
            <person name="Thomas B.C."/>
            <person name="Malmstrom R."/>
            <person name="Stieglmeier M."/>
            <person name="Klingl A."/>
            <person name="Woyke T."/>
            <person name="Ryan C.M."/>
            <person name="Banfield J.F."/>
        </authorList>
    </citation>
    <scope>NUCLEOTIDE SEQUENCE [LARGE SCALE GENOMIC DNA]</scope>
    <source>
        <strain evidence="3">CG23_combo_of_CG06-09_8_20_14_all_40_13</strain>
    </source>
</reference>
<dbReference type="SMART" id="SM00465">
    <property type="entry name" value="GIYc"/>
    <property type="match status" value="1"/>
</dbReference>
<organism evidence="3 4">
    <name type="scientific">Candidatus Nealsonbacteria bacterium CG23_combo_of_CG06-09_8_20_14_all_40_13</name>
    <dbReference type="NCBI Taxonomy" id="1974724"/>
    <lineage>
        <taxon>Bacteria</taxon>
        <taxon>Candidatus Nealsoniibacteriota</taxon>
    </lineage>
</organism>
<evidence type="ECO:0000259" key="2">
    <source>
        <dbReference type="PROSITE" id="PS50164"/>
    </source>
</evidence>
<protein>
    <submittedName>
        <fullName evidence="3">Excinuclease ABC subunit C</fullName>
    </submittedName>
</protein>
<dbReference type="PANTHER" id="PTHR34477:SF1">
    <property type="entry name" value="UPF0213 PROTEIN YHBQ"/>
    <property type="match status" value="1"/>
</dbReference>